<dbReference type="PROSITE" id="PS51375">
    <property type="entry name" value="PPR"/>
    <property type="match status" value="4"/>
</dbReference>
<dbReference type="AlphaFoldDB" id="A0AAP0B4W3"/>
<name>A0AAP0B4W3_9ASPA</name>
<dbReference type="Proteomes" id="UP001418222">
    <property type="component" value="Unassembled WGS sequence"/>
</dbReference>
<keyword evidence="5" id="KW-1185">Reference proteome</keyword>
<dbReference type="InterPro" id="IPR002885">
    <property type="entry name" value="PPR_rpt"/>
</dbReference>
<dbReference type="PANTHER" id="PTHR47926">
    <property type="entry name" value="PENTATRICOPEPTIDE REPEAT-CONTAINING PROTEIN"/>
    <property type="match status" value="1"/>
</dbReference>
<sequence length="588" mass="65175">MSSVSIQRHGDPLLRAQNPKAIPCFNNKRHNLLPVKSSAPKLKPSCRRLRDPSAAVSALDRSPPQTLDAFQFNSLIQFNIRNSRFLWAIKLYPEMIHRTVLPNQYTFPLLFKACSLSFELSIGKQLHSHCLKLGFLVNLFVAVALMDMYMKNGEVQSGRRVFDGMSERDIVAWNALVTGYARNGKPEEALLVYNRLRSSGSVVGQLAIASIITACSQLHLLHQGKLIHSWVVKTGFDVDTVIATALLEMYGNCDDIESAKQVFSEIETKDLISWNCLISMCAQNGFDDDASRFFSGMQISGVKPNGSSVAGILPALARSGTLNLGKSCHGFMIRNHLQSDEFAMTAMLDVYAKSGDLAVAHKLFDSLIHKRSVVAWSTIIAGYGIHGQGVVALSLFEEMLASNIMPNHVTYVGVLLACAHSRLVDEGREHFDRMVRAHRIIPRPQHFECIIDLLARAGRFDEAMQIIKEMPMEPTPGVWGALLSGCRIHGNVELAEYAAGRLFDLHQGDPGFYVLLSNTYASAGMWEEARRVRSLMRERGLRKEAGWSSIEVGRKVTSFISGDASHPDRVDIYNMIQALLKETAAAEG</sequence>
<dbReference type="GO" id="GO:0009451">
    <property type="term" value="P:RNA modification"/>
    <property type="evidence" value="ECO:0007669"/>
    <property type="project" value="InterPro"/>
</dbReference>
<dbReference type="Pfam" id="PF20431">
    <property type="entry name" value="E_motif"/>
    <property type="match status" value="1"/>
</dbReference>
<dbReference type="GO" id="GO:0003723">
    <property type="term" value="F:RNA binding"/>
    <property type="evidence" value="ECO:0007669"/>
    <property type="project" value="InterPro"/>
</dbReference>
<feature type="repeat" description="PPR" evidence="3">
    <location>
        <begin position="372"/>
        <end position="406"/>
    </location>
</feature>
<feature type="repeat" description="PPR" evidence="3">
    <location>
        <begin position="270"/>
        <end position="304"/>
    </location>
</feature>
<dbReference type="InterPro" id="IPR046960">
    <property type="entry name" value="PPR_At4g14850-like_plant"/>
</dbReference>
<dbReference type="InterPro" id="IPR046848">
    <property type="entry name" value="E_motif"/>
</dbReference>
<dbReference type="InterPro" id="IPR011990">
    <property type="entry name" value="TPR-like_helical_dom_sf"/>
</dbReference>
<dbReference type="PANTHER" id="PTHR47926:SF347">
    <property type="entry name" value="PENTATRICOPEPTIDE REPEAT-CONTAINING PROTEIN"/>
    <property type="match status" value="1"/>
</dbReference>
<keyword evidence="1" id="KW-0677">Repeat</keyword>
<evidence type="ECO:0000313" key="4">
    <source>
        <dbReference type="EMBL" id="KAK8928463.1"/>
    </source>
</evidence>
<accession>A0AAP0B4W3</accession>
<dbReference type="FunFam" id="1.25.40.10:FF:000031">
    <property type="entry name" value="Pentatricopeptide repeat-containing protein mitochondrial"/>
    <property type="match status" value="1"/>
</dbReference>
<organism evidence="4 5">
    <name type="scientific">Platanthera zijinensis</name>
    <dbReference type="NCBI Taxonomy" id="2320716"/>
    <lineage>
        <taxon>Eukaryota</taxon>
        <taxon>Viridiplantae</taxon>
        <taxon>Streptophyta</taxon>
        <taxon>Embryophyta</taxon>
        <taxon>Tracheophyta</taxon>
        <taxon>Spermatophyta</taxon>
        <taxon>Magnoliopsida</taxon>
        <taxon>Liliopsida</taxon>
        <taxon>Asparagales</taxon>
        <taxon>Orchidaceae</taxon>
        <taxon>Orchidoideae</taxon>
        <taxon>Orchideae</taxon>
        <taxon>Orchidinae</taxon>
        <taxon>Platanthera</taxon>
    </lineage>
</organism>
<comment type="caution">
    <text evidence="4">The sequence shown here is derived from an EMBL/GenBank/DDBJ whole genome shotgun (WGS) entry which is preliminary data.</text>
</comment>
<evidence type="ECO:0000256" key="2">
    <source>
        <dbReference type="ARBA" id="ARBA00061659"/>
    </source>
</evidence>
<proteinExistence type="inferred from homology"/>
<feature type="repeat" description="PPR" evidence="3">
    <location>
        <begin position="509"/>
        <end position="543"/>
    </location>
</feature>
<evidence type="ECO:0000256" key="3">
    <source>
        <dbReference type="PROSITE-ProRule" id="PRU00708"/>
    </source>
</evidence>
<dbReference type="NCBIfam" id="TIGR00756">
    <property type="entry name" value="PPR"/>
    <property type="match status" value="5"/>
</dbReference>
<protein>
    <submittedName>
        <fullName evidence="4">Pentatricopeptide repeat-containing protein</fullName>
    </submittedName>
</protein>
<comment type="similarity">
    <text evidence="2">Belongs to the PPR family. PCMP-E subfamily.</text>
</comment>
<dbReference type="FunFam" id="1.25.40.10:FF:000073">
    <property type="entry name" value="Pentatricopeptide repeat-containing protein chloroplastic"/>
    <property type="match status" value="1"/>
</dbReference>
<dbReference type="Pfam" id="PF01535">
    <property type="entry name" value="PPR"/>
    <property type="match status" value="6"/>
</dbReference>
<evidence type="ECO:0000313" key="5">
    <source>
        <dbReference type="Proteomes" id="UP001418222"/>
    </source>
</evidence>
<reference evidence="4 5" key="1">
    <citation type="journal article" date="2022" name="Nat. Plants">
        <title>Genomes of leafy and leafless Platanthera orchids illuminate the evolution of mycoheterotrophy.</title>
        <authorList>
            <person name="Li M.H."/>
            <person name="Liu K.W."/>
            <person name="Li Z."/>
            <person name="Lu H.C."/>
            <person name="Ye Q.L."/>
            <person name="Zhang D."/>
            <person name="Wang J.Y."/>
            <person name="Li Y.F."/>
            <person name="Zhong Z.M."/>
            <person name="Liu X."/>
            <person name="Yu X."/>
            <person name="Liu D.K."/>
            <person name="Tu X.D."/>
            <person name="Liu B."/>
            <person name="Hao Y."/>
            <person name="Liao X.Y."/>
            <person name="Jiang Y.T."/>
            <person name="Sun W.H."/>
            <person name="Chen J."/>
            <person name="Chen Y.Q."/>
            <person name="Ai Y."/>
            <person name="Zhai J.W."/>
            <person name="Wu S.S."/>
            <person name="Zhou Z."/>
            <person name="Hsiao Y.Y."/>
            <person name="Wu W.L."/>
            <person name="Chen Y.Y."/>
            <person name="Lin Y.F."/>
            <person name="Hsu J.L."/>
            <person name="Li C.Y."/>
            <person name="Wang Z.W."/>
            <person name="Zhao X."/>
            <person name="Zhong W.Y."/>
            <person name="Ma X.K."/>
            <person name="Ma L."/>
            <person name="Huang J."/>
            <person name="Chen G.Z."/>
            <person name="Huang M.Z."/>
            <person name="Huang L."/>
            <person name="Peng D.H."/>
            <person name="Luo Y.B."/>
            <person name="Zou S.Q."/>
            <person name="Chen S.P."/>
            <person name="Lan S."/>
            <person name="Tsai W.C."/>
            <person name="Van de Peer Y."/>
            <person name="Liu Z.J."/>
        </authorList>
    </citation>
    <scope>NUCLEOTIDE SEQUENCE [LARGE SCALE GENOMIC DNA]</scope>
    <source>
        <strain evidence="4">Lor287</strain>
    </source>
</reference>
<dbReference type="Gene3D" id="1.25.40.10">
    <property type="entry name" value="Tetratricopeptide repeat domain"/>
    <property type="match status" value="4"/>
</dbReference>
<dbReference type="EMBL" id="JBBWWQ010000015">
    <property type="protein sequence ID" value="KAK8928463.1"/>
    <property type="molecule type" value="Genomic_DNA"/>
</dbReference>
<feature type="repeat" description="PPR" evidence="3">
    <location>
        <begin position="169"/>
        <end position="203"/>
    </location>
</feature>
<dbReference type="FunFam" id="1.25.40.10:FF:000344">
    <property type="entry name" value="Pentatricopeptide repeat-containing protein"/>
    <property type="match status" value="1"/>
</dbReference>
<dbReference type="Pfam" id="PF13041">
    <property type="entry name" value="PPR_2"/>
    <property type="match status" value="1"/>
</dbReference>
<evidence type="ECO:0000256" key="1">
    <source>
        <dbReference type="ARBA" id="ARBA00022737"/>
    </source>
</evidence>
<gene>
    <name evidence="4" type="primary">PCMP-H40</name>
    <name evidence="4" type="ORF">KSP39_PZI017720</name>
</gene>
<dbReference type="FunFam" id="1.25.40.10:FF:000280">
    <property type="entry name" value="Pentatricopeptide repeat-containing protein"/>
    <property type="match status" value="1"/>
</dbReference>